<organism evidence="1">
    <name type="scientific">Micromonas pusilla</name>
    <name type="common">Picoplanktonic green alga</name>
    <name type="synonym">Chromulina pusilla</name>
    <dbReference type="NCBI Taxonomy" id="38833"/>
    <lineage>
        <taxon>Eukaryota</taxon>
        <taxon>Viridiplantae</taxon>
        <taxon>Chlorophyta</taxon>
        <taxon>Mamiellophyceae</taxon>
        <taxon>Mamiellales</taxon>
        <taxon>Mamiellaceae</taxon>
        <taxon>Micromonas</taxon>
    </lineage>
</organism>
<proteinExistence type="predicted"/>
<dbReference type="AlphaFoldDB" id="A0A7S0KJZ2"/>
<evidence type="ECO:0000313" key="1">
    <source>
        <dbReference type="EMBL" id="CAD8584157.1"/>
    </source>
</evidence>
<reference evidence="1" key="1">
    <citation type="submission" date="2021-01" db="EMBL/GenBank/DDBJ databases">
        <authorList>
            <person name="Corre E."/>
            <person name="Pelletier E."/>
            <person name="Niang G."/>
            <person name="Scheremetjew M."/>
            <person name="Finn R."/>
            <person name="Kale V."/>
            <person name="Holt S."/>
            <person name="Cochrane G."/>
            <person name="Meng A."/>
            <person name="Brown T."/>
            <person name="Cohen L."/>
        </authorList>
    </citation>
    <scope>NUCLEOTIDE SEQUENCE</scope>
    <source>
        <strain evidence="1">CCMP494</strain>
    </source>
</reference>
<gene>
    <name evidence="1" type="ORF">MSP1404_LOCUS4386</name>
</gene>
<protein>
    <submittedName>
        <fullName evidence="1">Uncharacterized protein</fullName>
    </submittedName>
</protein>
<accession>A0A7S0KJZ2</accession>
<dbReference type="EMBL" id="HBEV01005755">
    <property type="protein sequence ID" value="CAD8584157.1"/>
    <property type="molecule type" value="Transcribed_RNA"/>
</dbReference>
<sequence length="107" mass="11503">MASPPSSSAPRRYRTLLHLISTSPRFPANLPSMYSSVDASCRFMYASVDTKNPLYSMPHFSLTMIGLPVSWLRNGLGLTGTVAAIVSASLGVYSRGLATGPGVRVRR</sequence>
<name>A0A7S0KJZ2_MICPS</name>